<dbReference type="InterPro" id="IPR027417">
    <property type="entry name" value="P-loop_NTPase"/>
</dbReference>
<evidence type="ECO:0000259" key="4">
    <source>
        <dbReference type="Pfam" id="PF05057"/>
    </source>
</evidence>
<evidence type="ECO:0000256" key="1">
    <source>
        <dbReference type="ARBA" id="ARBA00007920"/>
    </source>
</evidence>
<sequence length="1491" mass="165862">MATVKQFGLTQVFSSKEPLVDIVFVHGLNGNPKDTWTHRDSGVFWPADLLPPFLEAKRVRILTYGYNANVTAFTDGASKDKIHNHAETLVSGLAANRSLRECSERPIIFVCHSLGGLVVKRALIYCRSVTNEKIEHLRSVYVSTYGILFLGTPHNGSDVAKWGLLLQNICAAVLPRKFMESSPQLIAALKTNNETLQNINSLFADIISRFHIYFFHETRSTDLKGIREIIVDESSAAPYLDGVERMGIEADHSHMCKFQDENAPGFEAVAEALLRYSREAPARISERWVDERKVRLLERQSKANEVFTGYLDGAAAPRGSEIGLSGRISPPPEHVRMITVKDYEIEEPAERPLPPALQISDRTASNSPNLELIGISKAPSGPPNFIVVAPPGFHPNKDFFGMEKELAKLTERLLDNPKRADRILTAVICGVAGAGKSHLARQFAWRFHAEYPGGLFWVDSKSWESIYKSFWDIAQAGAADKAKEFDDPSWRAPTKFVDAVRNWLQSREYWLLIFDGITFNNDEDLNHIRRFLPFNKNCTIIYTSVDITLQKKHRLFEPYIIRVQPLESKRAREMLFKHLGIKGATPDQISKATDLVKHYECLPLAIRAIAHRLNATAKPIERYGINSHLTDEKLAEPYLGIMHDLYRMRHFEALNLINLLSFFGHYVPTALITLGKMALEAWNVPVFKSSRPGEPGDIDTTLGVLIRYGLLLRLNNNDVYNKGSFSSKGTSQRSDGEDAMAPKSSESWEMSDSFTGESSPETSFSSQVQGQNKDSGSNAVDVLRLHSVVQRFCRDELTIMDEERRLKGFVPEANEMGFYDSWIVVATKVVRQSYENARERIDYYQDCGLVTDFREYETQASHILELFPKRMALKSTSVRDARADLRQLLRSVAVQINHMSPSDSPEAARTQKSVFDRSSSSSSSLPESSTDEGPSRQLTLDWTDQASPTVESPDDISLPPHQFNFGPFPPHIYRVSRHRLAHEMGYESDREGRGRSRRRAHRTFSIVSNTSQDTARMRKVSSVPSSPPNGRVGRPTRARIVRARSSKQRIRFPHQIGKTVPSLVKLSSIEGEGRSSRSRDTEDTKRPLSVTSEAEKALAAVQLASSPRSGGESHHLVQPAMPEISPLSNPSTPPGGPHRLPVPLGLQNQSSAESLQPRGSNLQPSSTLGGPEFKQDLMMQSTYSEPGHESANRDATSHQYAAAPLAARTAPSSQNHTRHPSAVRPFQAQDMSASMPCVRTIVSPLPYEENITVTRSRHPSSTGPSPLSAIRRPASSPMNPEAHPSAIMPGTSPPSIEYERAKTHVSDPMGEPMSRDASGRSRASWSTEPVRYRASPVLSNSQVFPGVSQVAPQHQAISGTGSWIGDVHFARALQAESLYAAGPPHPAPAPALGPSVDSRFLAYDYRFEAELAAAYHPAHLHNPRLMPYSYPSEAIPHETILAMQNSYVPQQNDYASVQNDFVSVQNDYGLRPRSGSSPPRPDYHGLGMRLP</sequence>
<dbReference type="RefSeq" id="XP_022586078.1">
    <property type="nucleotide sequence ID" value="XM_022728518.1"/>
</dbReference>
<feature type="region of interest" description="Disordered" evidence="2">
    <location>
        <begin position="1064"/>
        <end position="1092"/>
    </location>
</feature>
<evidence type="ECO:0000313" key="5">
    <source>
        <dbReference type="EMBL" id="OJJ51568.1"/>
    </source>
</evidence>
<feature type="region of interest" description="Disordered" evidence="2">
    <location>
        <begin position="723"/>
        <end position="776"/>
    </location>
</feature>
<feature type="region of interest" description="Disordered" evidence="2">
    <location>
        <begin position="1467"/>
        <end position="1491"/>
    </location>
</feature>
<name>A0A1L9SWJ3_9EURO</name>
<comment type="similarity">
    <text evidence="1">Belongs to the putative lipase ROG1 family.</text>
</comment>
<feature type="compositionally biased region" description="Polar residues" evidence="2">
    <location>
        <begin position="723"/>
        <end position="733"/>
    </location>
</feature>
<feature type="compositionally biased region" description="Polar residues" evidence="2">
    <location>
        <begin position="1146"/>
        <end position="1168"/>
    </location>
</feature>
<dbReference type="OrthoDB" id="5086500at2759"/>
<evidence type="ECO:0008006" key="7">
    <source>
        <dbReference type="Google" id="ProtNLM"/>
    </source>
</evidence>
<feature type="region of interest" description="Disordered" evidence="2">
    <location>
        <begin position="1121"/>
        <end position="1173"/>
    </location>
</feature>
<dbReference type="Gene3D" id="3.40.50.300">
    <property type="entry name" value="P-loop containing nucleotide triphosphate hydrolases"/>
    <property type="match status" value="1"/>
</dbReference>
<dbReference type="InterPro" id="IPR002182">
    <property type="entry name" value="NB-ARC"/>
</dbReference>
<dbReference type="SUPFAM" id="SSF52540">
    <property type="entry name" value="P-loop containing nucleoside triphosphate hydrolases"/>
    <property type="match status" value="1"/>
</dbReference>
<dbReference type="SUPFAM" id="SSF53474">
    <property type="entry name" value="alpha/beta-Hydrolases"/>
    <property type="match status" value="1"/>
</dbReference>
<dbReference type="EMBL" id="KV878336">
    <property type="protein sequence ID" value="OJJ51568.1"/>
    <property type="molecule type" value="Genomic_DNA"/>
</dbReference>
<reference evidence="6" key="1">
    <citation type="journal article" date="2017" name="Genome Biol.">
        <title>Comparative genomics reveals high biological diversity and specific adaptations in the industrially and medically important fungal genus Aspergillus.</title>
        <authorList>
            <person name="de Vries R.P."/>
            <person name="Riley R."/>
            <person name="Wiebenga A."/>
            <person name="Aguilar-Osorio G."/>
            <person name="Amillis S."/>
            <person name="Uchima C.A."/>
            <person name="Anderluh G."/>
            <person name="Asadollahi M."/>
            <person name="Askin M."/>
            <person name="Barry K."/>
            <person name="Battaglia E."/>
            <person name="Bayram O."/>
            <person name="Benocci T."/>
            <person name="Braus-Stromeyer S.A."/>
            <person name="Caldana C."/>
            <person name="Canovas D."/>
            <person name="Cerqueira G.C."/>
            <person name="Chen F."/>
            <person name="Chen W."/>
            <person name="Choi C."/>
            <person name="Clum A."/>
            <person name="Dos Santos R.A."/>
            <person name="Damasio A.R."/>
            <person name="Diallinas G."/>
            <person name="Emri T."/>
            <person name="Fekete E."/>
            <person name="Flipphi M."/>
            <person name="Freyberg S."/>
            <person name="Gallo A."/>
            <person name="Gournas C."/>
            <person name="Habgood R."/>
            <person name="Hainaut M."/>
            <person name="Harispe M.L."/>
            <person name="Henrissat B."/>
            <person name="Hilden K.S."/>
            <person name="Hope R."/>
            <person name="Hossain A."/>
            <person name="Karabika E."/>
            <person name="Karaffa L."/>
            <person name="Karanyi Z."/>
            <person name="Krasevec N."/>
            <person name="Kuo A."/>
            <person name="Kusch H."/>
            <person name="LaButti K."/>
            <person name="Lagendijk E.L."/>
            <person name="Lapidus A."/>
            <person name="Levasseur A."/>
            <person name="Lindquist E."/>
            <person name="Lipzen A."/>
            <person name="Logrieco A.F."/>
            <person name="MacCabe A."/>
            <person name="Maekelae M.R."/>
            <person name="Malavazi I."/>
            <person name="Melin P."/>
            <person name="Meyer V."/>
            <person name="Mielnichuk N."/>
            <person name="Miskei M."/>
            <person name="Molnar A.P."/>
            <person name="Mule G."/>
            <person name="Ngan C.Y."/>
            <person name="Orejas M."/>
            <person name="Orosz E."/>
            <person name="Ouedraogo J.P."/>
            <person name="Overkamp K.M."/>
            <person name="Park H.-S."/>
            <person name="Perrone G."/>
            <person name="Piumi F."/>
            <person name="Punt P.J."/>
            <person name="Ram A.F."/>
            <person name="Ramon A."/>
            <person name="Rauscher S."/>
            <person name="Record E."/>
            <person name="Riano-Pachon D.M."/>
            <person name="Robert V."/>
            <person name="Roehrig J."/>
            <person name="Ruller R."/>
            <person name="Salamov A."/>
            <person name="Salih N.S."/>
            <person name="Samson R.A."/>
            <person name="Sandor E."/>
            <person name="Sanguinetti M."/>
            <person name="Schuetze T."/>
            <person name="Sepcic K."/>
            <person name="Shelest E."/>
            <person name="Sherlock G."/>
            <person name="Sophianopoulou V."/>
            <person name="Squina F.M."/>
            <person name="Sun H."/>
            <person name="Susca A."/>
            <person name="Todd R.B."/>
            <person name="Tsang A."/>
            <person name="Unkles S.E."/>
            <person name="van de Wiele N."/>
            <person name="van Rossen-Uffink D."/>
            <person name="Oliveira J.V."/>
            <person name="Vesth T.C."/>
            <person name="Visser J."/>
            <person name="Yu J.-H."/>
            <person name="Zhou M."/>
            <person name="Andersen M.R."/>
            <person name="Archer D.B."/>
            <person name="Baker S.E."/>
            <person name="Benoit I."/>
            <person name="Brakhage A.A."/>
            <person name="Braus G.H."/>
            <person name="Fischer R."/>
            <person name="Frisvad J.C."/>
            <person name="Goldman G.H."/>
            <person name="Houbraken J."/>
            <person name="Oakley B."/>
            <person name="Pocsi I."/>
            <person name="Scazzocchio C."/>
            <person name="Seiboth B."/>
            <person name="vanKuyk P.A."/>
            <person name="Wortman J."/>
            <person name="Dyer P.S."/>
            <person name="Grigoriev I.V."/>
        </authorList>
    </citation>
    <scope>NUCLEOTIDE SEQUENCE [LARGE SCALE GENOMIC DNA]</scope>
    <source>
        <strain evidence="6">CBS 506.65</strain>
    </source>
</reference>
<dbReference type="PANTHER" id="PTHR48187:SF2">
    <property type="entry name" value="LD21810P"/>
    <property type="match status" value="1"/>
</dbReference>
<feature type="compositionally biased region" description="Polar residues" evidence="2">
    <location>
        <begin position="1253"/>
        <end position="1265"/>
    </location>
</feature>
<keyword evidence="6" id="KW-1185">Reference proteome</keyword>
<dbReference type="STRING" id="1073090.A0A1L9SWJ3"/>
<evidence type="ECO:0000259" key="3">
    <source>
        <dbReference type="Pfam" id="PF00931"/>
    </source>
</evidence>
<dbReference type="PANTHER" id="PTHR48187">
    <property type="entry name" value="LD21810P"/>
    <property type="match status" value="1"/>
</dbReference>
<evidence type="ECO:0000313" key="6">
    <source>
        <dbReference type="Proteomes" id="UP000184188"/>
    </source>
</evidence>
<gene>
    <name evidence="5" type="ORF">ASPZODRAFT_55113</name>
</gene>
<feature type="region of interest" description="Disordered" evidence="2">
    <location>
        <begin position="1304"/>
        <end position="1326"/>
    </location>
</feature>
<organism evidence="5 6">
    <name type="scientific">Penicilliopsis zonata CBS 506.65</name>
    <dbReference type="NCBI Taxonomy" id="1073090"/>
    <lineage>
        <taxon>Eukaryota</taxon>
        <taxon>Fungi</taxon>
        <taxon>Dikarya</taxon>
        <taxon>Ascomycota</taxon>
        <taxon>Pezizomycotina</taxon>
        <taxon>Eurotiomycetes</taxon>
        <taxon>Eurotiomycetidae</taxon>
        <taxon>Eurotiales</taxon>
        <taxon>Aspergillaceae</taxon>
        <taxon>Penicilliopsis</taxon>
    </lineage>
</organism>
<dbReference type="InterPro" id="IPR029058">
    <property type="entry name" value="AB_hydrolase_fold"/>
</dbReference>
<dbReference type="Gene3D" id="3.40.50.1820">
    <property type="entry name" value="alpha/beta hydrolase"/>
    <property type="match status" value="1"/>
</dbReference>
<dbReference type="Pfam" id="PF05057">
    <property type="entry name" value="DUF676"/>
    <property type="match status" value="1"/>
</dbReference>
<feature type="compositionally biased region" description="Low complexity" evidence="2">
    <location>
        <begin position="918"/>
        <end position="928"/>
    </location>
</feature>
<dbReference type="GO" id="GO:0043531">
    <property type="term" value="F:ADP binding"/>
    <property type="evidence" value="ECO:0007669"/>
    <property type="project" value="InterPro"/>
</dbReference>
<feature type="domain" description="DUF676" evidence="4">
    <location>
        <begin position="22"/>
        <end position="158"/>
    </location>
</feature>
<proteinExistence type="inferred from homology"/>
<dbReference type="VEuPathDB" id="FungiDB:ASPZODRAFT_55113"/>
<feature type="region of interest" description="Disordered" evidence="2">
    <location>
        <begin position="1012"/>
        <end position="1034"/>
    </location>
</feature>
<dbReference type="GeneID" id="34614982"/>
<feature type="compositionally biased region" description="Basic and acidic residues" evidence="2">
    <location>
        <begin position="1071"/>
        <end position="1086"/>
    </location>
</feature>
<feature type="compositionally biased region" description="Polar residues" evidence="2">
    <location>
        <begin position="744"/>
        <end position="776"/>
    </location>
</feature>
<accession>A0A1L9SWJ3</accession>
<dbReference type="Pfam" id="PF00931">
    <property type="entry name" value="NB-ARC"/>
    <property type="match status" value="1"/>
</dbReference>
<protein>
    <recommendedName>
        <fullName evidence="7">NB-ARC domain-containing protein</fullName>
    </recommendedName>
</protein>
<feature type="domain" description="NB-ARC" evidence="3">
    <location>
        <begin position="403"/>
        <end position="575"/>
    </location>
</feature>
<dbReference type="Proteomes" id="UP000184188">
    <property type="component" value="Unassembled WGS sequence"/>
</dbReference>
<feature type="region of interest" description="Disordered" evidence="2">
    <location>
        <begin position="897"/>
        <end position="939"/>
    </location>
</feature>
<feature type="region of interest" description="Disordered" evidence="2">
    <location>
        <begin position="1253"/>
        <end position="1292"/>
    </location>
</feature>
<dbReference type="InterPro" id="IPR007751">
    <property type="entry name" value="DUF676_lipase-like"/>
</dbReference>
<evidence type="ECO:0000256" key="2">
    <source>
        <dbReference type="SAM" id="MobiDB-lite"/>
    </source>
</evidence>